<evidence type="ECO:0000256" key="1">
    <source>
        <dbReference type="SAM" id="MobiDB-lite"/>
    </source>
</evidence>
<proteinExistence type="predicted"/>
<name>A0A8J6LFI4_TENMO</name>
<organism evidence="2 3">
    <name type="scientific">Tenebrio molitor</name>
    <name type="common">Yellow mealworm beetle</name>
    <dbReference type="NCBI Taxonomy" id="7067"/>
    <lineage>
        <taxon>Eukaryota</taxon>
        <taxon>Metazoa</taxon>
        <taxon>Ecdysozoa</taxon>
        <taxon>Arthropoda</taxon>
        <taxon>Hexapoda</taxon>
        <taxon>Insecta</taxon>
        <taxon>Pterygota</taxon>
        <taxon>Neoptera</taxon>
        <taxon>Endopterygota</taxon>
        <taxon>Coleoptera</taxon>
        <taxon>Polyphaga</taxon>
        <taxon>Cucujiformia</taxon>
        <taxon>Tenebrionidae</taxon>
        <taxon>Tenebrio</taxon>
    </lineage>
</organism>
<accession>A0A8J6LFI4</accession>
<evidence type="ECO:0000313" key="3">
    <source>
        <dbReference type="Proteomes" id="UP000719412"/>
    </source>
</evidence>
<dbReference type="PANTHER" id="PTHR47027:SF20">
    <property type="entry name" value="REVERSE TRANSCRIPTASE-LIKE PROTEIN WITH RNA-DIRECTED DNA POLYMERASE DOMAIN"/>
    <property type="match status" value="1"/>
</dbReference>
<gene>
    <name evidence="2" type="ORF">GEV33_004594</name>
</gene>
<protein>
    <recommendedName>
        <fullName evidence="4">Reverse transcriptase domain-containing protein</fullName>
    </recommendedName>
</protein>
<reference evidence="2" key="1">
    <citation type="journal article" date="2020" name="J Insects Food Feed">
        <title>The yellow mealworm (Tenebrio molitor) genome: a resource for the emerging insects as food and feed industry.</title>
        <authorList>
            <person name="Eriksson T."/>
            <person name="Andere A."/>
            <person name="Kelstrup H."/>
            <person name="Emery V."/>
            <person name="Picard C."/>
        </authorList>
    </citation>
    <scope>NUCLEOTIDE SEQUENCE</scope>
    <source>
        <strain evidence="2">Stoneville</strain>
        <tissue evidence="2">Whole head</tissue>
    </source>
</reference>
<comment type="caution">
    <text evidence="2">The sequence shown here is derived from an EMBL/GenBank/DDBJ whole genome shotgun (WGS) entry which is preliminary data.</text>
</comment>
<feature type="compositionally biased region" description="Basic and acidic residues" evidence="1">
    <location>
        <begin position="630"/>
        <end position="655"/>
    </location>
</feature>
<dbReference type="Proteomes" id="UP000719412">
    <property type="component" value="Unassembled WGS sequence"/>
</dbReference>
<feature type="region of interest" description="Disordered" evidence="1">
    <location>
        <begin position="454"/>
        <end position="481"/>
    </location>
</feature>
<keyword evidence="3" id="KW-1185">Reference proteome</keyword>
<dbReference type="PANTHER" id="PTHR47027">
    <property type="entry name" value="REVERSE TRANSCRIPTASE DOMAIN-CONTAINING PROTEIN"/>
    <property type="match status" value="1"/>
</dbReference>
<reference evidence="2" key="2">
    <citation type="submission" date="2021-08" db="EMBL/GenBank/DDBJ databases">
        <authorList>
            <person name="Eriksson T."/>
        </authorList>
    </citation>
    <scope>NUCLEOTIDE SEQUENCE</scope>
    <source>
        <strain evidence="2">Stoneville</strain>
        <tissue evidence="2">Whole head</tissue>
    </source>
</reference>
<evidence type="ECO:0008006" key="4">
    <source>
        <dbReference type="Google" id="ProtNLM"/>
    </source>
</evidence>
<feature type="region of interest" description="Disordered" evidence="1">
    <location>
        <begin position="620"/>
        <end position="665"/>
    </location>
</feature>
<dbReference type="EMBL" id="JABDTM020018198">
    <property type="protein sequence ID" value="KAH0818197.1"/>
    <property type="molecule type" value="Genomic_DNA"/>
</dbReference>
<dbReference type="AlphaFoldDB" id="A0A8J6LFI4"/>
<evidence type="ECO:0000313" key="2">
    <source>
        <dbReference type="EMBL" id="KAH0818197.1"/>
    </source>
</evidence>
<sequence>MKEKKTKGEKIQKYNTEKLLKKETMQKIKEEMDKKLEPILQEKDIKKIGTEYKRKSHPDGNIEIRRRKTKKQGDRADLMEERMPQQWRNAIICLIQKKGDGTNCENYRGISLLDVTYKEGEIFTFTMVQKHILFIDFKKAYDSIERNKLYLAMKKLKIPKKLIGLTRMTLTDTQNKISADRRLSEGFEGNIGQEITTEESYSKFRTETKIYNFERVKRFEYLGATVSYDNEEELVIDKRMSKGSKAMGSLNRMLTSREISKPAKIRIYRTVVRPAVVYGCETWVLTKKSEIKLEAWERKMLRKIFRGTRTEDGGWRTITQRDKRAIQTVPEQRHAKLALLEGEGGKKKRGRTKKKWLEAVTTNLRMPGVTDWKRTSQDREPWRKIVKNSCDDMENGMGENNETMLQGTARRYEDIREKYRVIWERCKGIGRRCRDEEQGIEEVTERQIRKRRRKMEGRCTEVGTGDPGDLQSNPGKIQGRYGRTHVRPKEFRRRYRKIRERHEWGTGNPRELQRNHEMEKDPRGNLRRCEEFHGRYREIWERHLKIKGKYGLYEDIQKNSKEIHGRYRNIPEHVHGKISGSFKELWDRRSREIGGDPGKQGKIHGKYEVIYWKIQTDPREMQKGGGKTYRGGDRRSRGDAWKILRDPREMQKDPEQEIQGNAREI</sequence>